<keyword evidence="1" id="KW-1133">Transmembrane helix</keyword>
<feature type="transmembrane region" description="Helical" evidence="1">
    <location>
        <begin position="153"/>
        <end position="171"/>
    </location>
</feature>
<organism evidence="2 3">
    <name type="scientific">Paenibacillus donghaensis</name>
    <dbReference type="NCBI Taxonomy" id="414771"/>
    <lineage>
        <taxon>Bacteria</taxon>
        <taxon>Bacillati</taxon>
        <taxon>Bacillota</taxon>
        <taxon>Bacilli</taxon>
        <taxon>Bacillales</taxon>
        <taxon>Paenibacillaceae</taxon>
        <taxon>Paenibacillus</taxon>
    </lineage>
</organism>
<keyword evidence="1" id="KW-0472">Membrane</keyword>
<dbReference type="KEGG" id="pdh:B9T62_23260"/>
<accession>A0A2Z2KCV0</accession>
<dbReference type="OrthoDB" id="2599257at2"/>
<sequence length="210" mass="24181">MSEVQKLEKSFWGFEYKNIIARWSMAALWSDGYETFGWKLEKSEPAIEKHIWGPLRLMMAPLAIFPGSPFAKMVLDHKSENKVELKFKRDRAILNKSELNQLQSRFEFSALEIDKLEKSKRINSTAVAYLVGLIGTVFMATSVFSYLESMIPLSILMAIPGFAGWFLSYFIRKAVKGRTTKKVTPLIENQYDIIYETCKKANTLIHAEKH</sequence>
<dbReference type="RefSeq" id="WP_087917456.1">
    <property type="nucleotide sequence ID" value="NZ_CP021780.1"/>
</dbReference>
<feature type="transmembrane region" description="Helical" evidence="1">
    <location>
        <begin position="126"/>
        <end position="147"/>
    </location>
</feature>
<evidence type="ECO:0000256" key="1">
    <source>
        <dbReference type="SAM" id="Phobius"/>
    </source>
</evidence>
<name>A0A2Z2KCV0_9BACL</name>
<protein>
    <submittedName>
        <fullName evidence="2">Uncharacterized protein</fullName>
    </submittedName>
</protein>
<reference evidence="2 3" key="1">
    <citation type="submission" date="2017-06" db="EMBL/GenBank/DDBJ databases">
        <title>Complete genome sequence of Paenibacillus donghaensis KCTC 13049T isolated from East Sea sediment, South Korea.</title>
        <authorList>
            <person name="Jung B.K."/>
            <person name="Hong S.-J."/>
            <person name="Shin J.-H."/>
        </authorList>
    </citation>
    <scope>NUCLEOTIDE SEQUENCE [LARGE SCALE GENOMIC DNA]</scope>
    <source>
        <strain evidence="2 3">KCTC 13049</strain>
    </source>
</reference>
<dbReference type="Proteomes" id="UP000249890">
    <property type="component" value="Chromosome"/>
</dbReference>
<evidence type="ECO:0000313" key="2">
    <source>
        <dbReference type="EMBL" id="ASA23467.1"/>
    </source>
</evidence>
<proteinExistence type="predicted"/>
<keyword evidence="1" id="KW-0812">Transmembrane</keyword>
<evidence type="ECO:0000313" key="3">
    <source>
        <dbReference type="Proteomes" id="UP000249890"/>
    </source>
</evidence>
<dbReference type="AlphaFoldDB" id="A0A2Z2KCV0"/>
<gene>
    <name evidence="2" type="ORF">B9T62_23260</name>
</gene>
<keyword evidence="3" id="KW-1185">Reference proteome</keyword>
<dbReference type="EMBL" id="CP021780">
    <property type="protein sequence ID" value="ASA23467.1"/>
    <property type="molecule type" value="Genomic_DNA"/>
</dbReference>